<comment type="pathway">
    <text evidence="1">Plant hormone metabolism; auxin biosynthesis.</text>
</comment>
<comment type="catalytic activity">
    <reaction evidence="6">
        <text>L-tryptophan + O2 = indole-3-acetamide + CO2 + H2O</text>
        <dbReference type="Rhea" id="RHEA:16165"/>
        <dbReference type="ChEBI" id="CHEBI:15377"/>
        <dbReference type="ChEBI" id="CHEBI:15379"/>
        <dbReference type="ChEBI" id="CHEBI:16031"/>
        <dbReference type="ChEBI" id="CHEBI:16526"/>
        <dbReference type="ChEBI" id="CHEBI:57912"/>
        <dbReference type="EC" id="1.13.12.3"/>
    </reaction>
</comment>
<evidence type="ECO:0000259" key="7">
    <source>
        <dbReference type="Pfam" id="PF01593"/>
    </source>
</evidence>
<name>A0A6N8JAB0_9BACT</name>
<feature type="domain" description="Amine oxidase" evidence="7">
    <location>
        <begin position="122"/>
        <end position="395"/>
    </location>
</feature>
<reference evidence="8 9" key="1">
    <citation type="submission" date="2019-12" db="EMBL/GenBank/DDBJ databases">
        <title>The draft genomic sequence of strain Chitinophaga oryziterrae JCM 16595.</title>
        <authorList>
            <person name="Zhang X."/>
        </authorList>
    </citation>
    <scope>NUCLEOTIDE SEQUENCE [LARGE SCALE GENOMIC DNA]</scope>
    <source>
        <strain evidence="8 9">JCM 16595</strain>
    </source>
</reference>
<evidence type="ECO:0000313" key="8">
    <source>
        <dbReference type="EMBL" id="MVT41428.1"/>
    </source>
</evidence>
<accession>A0A6N8JAB0</accession>
<dbReference type="Proteomes" id="UP000468388">
    <property type="component" value="Unassembled WGS sequence"/>
</dbReference>
<protein>
    <recommendedName>
        <fullName evidence="4">Tryptophan 2-monooxygenase</fullName>
        <ecNumber evidence="3">1.13.12.3</ecNumber>
    </recommendedName>
</protein>
<dbReference type="AlphaFoldDB" id="A0A6N8JAB0"/>
<dbReference type="OrthoDB" id="56323at2"/>
<dbReference type="EC" id="1.13.12.3" evidence="3"/>
<dbReference type="GO" id="GO:0009851">
    <property type="term" value="P:auxin biosynthetic process"/>
    <property type="evidence" value="ECO:0007669"/>
    <property type="project" value="UniProtKB-KW"/>
</dbReference>
<evidence type="ECO:0000256" key="4">
    <source>
        <dbReference type="ARBA" id="ARBA00017871"/>
    </source>
</evidence>
<evidence type="ECO:0000256" key="1">
    <source>
        <dbReference type="ARBA" id="ARBA00004814"/>
    </source>
</evidence>
<keyword evidence="5" id="KW-0073">Auxin biosynthesis</keyword>
<evidence type="ECO:0000256" key="6">
    <source>
        <dbReference type="ARBA" id="ARBA00047321"/>
    </source>
</evidence>
<dbReference type="InterPro" id="IPR050281">
    <property type="entry name" value="Flavin_monoamine_oxidase"/>
</dbReference>
<dbReference type="SUPFAM" id="SSF51905">
    <property type="entry name" value="FAD/NAD(P)-binding domain"/>
    <property type="match status" value="1"/>
</dbReference>
<dbReference type="Gene3D" id="3.50.50.60">
    <property type="entry name" value="FAD/NAD(P)-binding domain"/>
    <property type="match status" value="1"/>
</dbReference>
<organism evidence="8 9">
    <name type="scientific">Chitinophaga oryziterrae</name>
    <dbReference type="NCBI Taxonomy" id="1031224"/>
    <lineage>
        <taxon>Bacteria</taxon>
        <taxon>Pseudomonadati</taxon>
        <taxon>Bacteroidota</taxon>
        <taxon>Chitinophagia</taxon>
        <taxon>Chitinophagales</taxon>
        <taxon>Chitinophagaceae</taxon>
        <taxon>Chitinophaga</taxon>
    </lineage>
</organism>
<dbReference type="PANTHER" id="PTHR10742">
    <property type="entry name" value="FLAVIN MONOAMINE OXIDASE"/>
    <property type="match status" value="1"/>
</dbReference>
<evidence type="ECO:0000313" key="9">
    <source>
        <dbReference type="Proteomes" id="UP000468388"/>
    </source>
</evidence>
<evidence type="ECO:0000256" key="5">
    <source>
        <dbReference type="ARBA" id="ARBA00023070"/>
    </source>
</evidence>
<dbReference type="SUPFAM" id="SSF54373">
    <property type="entry name" value="FAD-linked reductases, C-terminal domain"/>
    <property type="match status" value="1"/>
</dbReference>
<dbReference type="InterPro" id="IPR002937">
    <property type="entry name" value="Amino_oxidase"/>
</dbReference>
<keyword evidence="9" id="KW-1185">Reference proteome</keyword>
<dbReference type="Pfam" id="PF01593">
    <property type="entry name" value="Amino_oxidase"/>
    <property type="match status" value="2"/>
</dbReference>
<dbReference type="EMBL" id="WRXO01000003">
    <property type="protein sequence ID" value="MVT41428.1"/>
    <property type="molecule type" value="Genomic_DNA"/>
</dbReference>
<dbReference type="RefSeq" id="WP_157300057.1">
    <property type="nucleotide sequence ID" value="NZ_BAAAZB010000025.1"/>
</dbReference>
<comment type="similarity">
    <text evidence="2">Belongs to the tryptophan 2-monooxygenase family.</text>
</comment>
<comment type="caution">
    <text evidence="8">The sequence shown here is derived from an EMBL/GenBank/DDBJ whole genome shotgun (WGS) entry which is preliminary data.</text>
</comment>
<gene>
    <name evidence="8" type="ORF">GO495_12600</name>
</gene>
<dbReference type="GO" id="GO:0050361">
    <property type="term" value="F:tryptophan 2-monooxygenase activity"/>
    <property type="evidence" value="ECO:0007669"/>
    <property type="project" value="UniProtKB-EC"/>
</dbReference>
<proteinExistence type="inferred from homology"/>
<sequence length="397" mass="44267">MDIIIIGAGAAGLMAARELSPFFNVTILEAQVVIGGRIHTIRPSMEAGAEFVHGRLPVTLGLLKEAGLSYTPVEGEMYTAENGEWKQEEGFIEGWDELLDKMGTLTKDMTLMEFLETYYADHKYADLRDEMIRYVQGYDLADPSKVSMFSLYNEWSAENDTNFRVDKGYCEMINFLAEGRTIITNSPVQKITWEQGNVKVATADKTYTAQKVIITTSLGILQHDIIRFSPAIDDYMNAASHIGYGSVIKILLEFATPFWKEDTGFIFSKEKVPTWWTQFPNKTPVLTGWLGGPPAEHFKQVSKEDILKIALDSLSGLTQKELPPLVSSHIYNWADNPQTLGAYSYDTPMSDNARKLLNTPVADTIYFAGEALYEGKHPGTVEAALVSGKNVAQMIKD</sequence>
<dbReference type="InterPro" id="IPR036188">
    <property type="entry name" value="FAD/NAD-bd_sf"/>
</dbReference>
<evidence type="ECO:0000256" key="2">
    <source>
        <dbReference type="ARBA" id="ARBA00005833"/>
    </source>
</evidence>
<dbReference type="PANTHER" id="PTHR10742:SF410">
    <property type="entry name" value="LYSINE-SPECIFIC HISTONE DEMETHYLASE 2"/>
    <property type="match status" value="1"/>
</dbReference>
<evidence type="ECO:0000256" key="3">
    <source>
        <dbReference type="ARBA" id="ARBA00012535"/>
    </source>
</evidence>
<feature type="domain" description="Amine oxidase" evidence="7">
    <location>
        <begin position="11"/>
        <end position="72"/>
    </location>
</feature>